<feature type="compositionally biased region" description="Low complexity" evidence="1">
    <location>
        <begin position="298"/>
        <end position="316"/>
    </location>
</feature>
<reference evidence="3 4" key="1">
    <citation type="submission" date="2014-04" db="EMBL/GenBank/DDBJ databases">
        <authorList>
            <consortium name="DOE Joint Genome Institute"/>
            <person name="Kuo A."/>
            <person name="Kohler A."/>
            <person name="Jargeat P."/>
            <person name="Nagy L.G."/>
            <person name="Floudas D."/>
            <person name="Copeland A."/>
            <person name="Barry K.W."/>
            <person name="Cichocki N."/>
            <person name="Veneault-Fourrey C."/>
            <person name="LaButti K."/>
            <person name="Lindquist E.A."/>
            <person name="Lipzen A."/>
            <person name="Lundell T."/>
            <person name="Morin E."/>
            <person name="Murat C."/>
            <person name="Sun H."/>
            <person name="Tunlid A."/>
            <person name="Henrissat B."/>
            <person name="Grigoriev I.V."/>
            <person name="Hibbett D.S."/>
            <person name="Martin F."/>
            <person name="Nordberg H.P."/>
            <person name="Cantor M.N."/>
            <person name="Hua S.X."/>
        </authorList>
    </citation>
    <scope>NUCLEOTIDE SEQUENCE [LARGE SCALE GENOMIC DNA]</scope>
    <source>
        <strain evidence="3 4">Ve08.2h10</strain>
    </source>
</reference>
<keyword evidence="2" id="KW-0472">Membrane</keyword>
<dbReference type="InParanoid" id="A0A0D0DDS9"/>
<accession>A0A0D0DDS9</accession>
<evidence type="ECO:0000256" key="2">
    <source>
        <dbReference type="SAM" id="Phobius"/>
    </source>
</evidence>
<feature type="transmembrane region" description="Helical" evidence="2">
    <location>
        <begin position="168"/>
        <end position="188"/>
    </location>
</feature>
<feature type="region of interest" description="Disordered" evidence="1">
    <location>
        <begin position="32"/>
        <end position="117"/>
    </location>
</feature>
<gene>
    <name evidence="3" type="ORF">PAXRUDRAFT_380588</name>
</gene>
<protein>
    <submittedName>
        <fullName evidence="3">Uncharacterized protein</fullName>
    </submittedName>
</protein>
<evidence type="ECO:0000313" key="3">
    <source>
        <dbReference type="EMBL" id="KIK95472.1"/>
    </source>
</evidence>
<name>A0A0D0DDS9_9AGAM</name>
<dbReference type="Proteomes" id="UP000054538">
    <property type="component" value="Unassembled WGS sequence"/>
</dbReference>
<evidence type="ECO:0000256" key="1">
    <source>
        <dbReference type="SAM" id="MobiDB-lite"/>
    </source>
</evidence>
<sequence length="316" mass="32900">MNLPPIPFVPNLSSVAAGIAASMGCPVPTTYDSGMPSSTPTSTSPAHLAHSVHSTQTTSGTIRPTSSLATLRSKTTSTSPAHLALSAHSTQTPSGTVRSTPPLVATPSHSGTPTPSLRASFTSTTFISISSQITDTPNLTISLSVSTSIILTSPVSSPTSAPIPQKTIVTASIGGMVALVAVLIVIYFRCRPRKPVITPYCYDIVPPSPRPSPTVQPEIKFGLVSHAPSLSITTQGSASSQHRRLSSIVIPSQCDMGDDNTTLCVPEDKSIAARRQRERELEKLYPVRPPRTSGEYGVGSASSGTGSSVYSVSHDV</sequence>
<organism evidence="3 4">
    <name type="scientific">Paxillus rubicundulus Ve08.2h10</name>
    <dbReference type="NCBI Taxonomy" id="930991"/>
    <lineage>
        <taxon>Eukaryota</taxon>
        <taxon>Fungi</taxon>
        <taxon>Dikarya</taxon>
        <taxon>Basidiomycota</taxon>
        <taxon>Agaricomycotina</taxon>
        <taxon>Agaricomycetes</taxon>
        <taxon>Agaricomycetidae</taxon>
        <taxon>Boletales</taxon>
        <taxon>Paxilineae</taxon>
        <taxon>Paxillaceae</taxon>
        <taxon>Paxillus</taxon>
    </lineage>
</organism>
<keyword evidence="2" id="KW-1133">Transmembrane helix</keyword>
<proteinExistence type="predicted"/>
<feature type="compositionally biased region" description="Low complexity" evidence="1">
    <location>
        <begin position="36"/>
        <end position="45"/>
    </location>
</feature>
<dbReference type="OrthoDB" id="2693003at2759"/>
<dbReference type="HOGENOM" id="CLU_880294_0_0_1"/>
<keyword evidence="2" id="KW-0812">Transmembrane</keyword>
<feature type="compositionally biased region" description="Polar residues" evidence="1">
    <location>
        <begin position="87"/>
        <end position="99"/>
    </location>
</feature>
<feature type="region of interest" description="Disordered" evidence="1">
    <location>
        <begin position="280"/>
        <end position="316"/>
    </location>
</feature>
<reference evidence="4" key="2">
    <citation type="submission" date="2015-01" db="EMBL/GenBank/DDBJ databases">
        <title>Evolutionary Origins and Diversification of the Mycorrhizal Mutualists.</title>
        <authorList>
            <consortium name="DOE Joint Genome Institute"/>
            <consortium name="Mycorrhizal Genomics Consortium"/>
            <person name="Kohler A."/>
            <person name="Kuo A."/>
            <person name="Nagy L.G."/>
            <person name="Floudas D."/>
            <person name="Copeland A."/>
            <person name="Barry K.W."/>
            <person name="Cichocki N."/>
            <person name="Veneault-Fourrey C."/>
            <person name="LaButti K."/>
            <person name="Lindquist E.A."/>
            <person name="Lipzen A."/>
            <person name="Lundell T."/>
            <person name="Morin E."/>
            <person name="Murat C."/>
            <person name="Riley R."/>
            <person name="Ohm R."/>
            <person name="Sun H."/>
            <person name="Tunlid A."/>
            <person name="Henrissat B."/>
            <person name="Grigoriev I.V."/>
            <person name="Hibbett D.S."/>
            <person name="Martin F."/>
        </authorList>
    </citation>
    <scope>NUCLEOTIDE SEQUENCE [LARGE SCALE GENOMIC DNA]</scope>
    <source>
        <strain evidence="4">Ve08.2h10</strain>
    </source>
</reference>
<feature type="compositionally biased region" description="Polar residues" evidence="1">
    <location>
        <begin position="107"/>
        <end position="117"/>
    </location>
</feature>
<evidence type="ECO:0000313" key="4">
    <source>
        <dbReference type="Proteomes" id="UP000054538"/>
    </source>
</evidence>
<dbReference type="AlphaFoldDB" id="A0A0D0DDS9"/>
<feature type="compositionally biased region" description="Polar residues" evidence="1">
    <location>
        <begin position="52"/>
        <end position="80"/>
    </location>
</feature>
<keyword evidence="4" id="KW-1185">Reference proteome</keyword>
<dbReference type="EMBL" id="KN825040">
    <property type="protein sequence ID" value="KIK95472.1"/>
    <property type="molecule type" value="Genomic_DNA"/>
</dbReference>